<dbReference type="OrthoDB" id="5984008at2759"/>
<feature type="chain" id="PRO_5022679378" evidence="2">
    <location>
        <begin position="20"/>
        <end position="99"/>
    </location>
</feature>
<protein>
    <submittedName>
        <fullName evidence="3">Uncharacterized protein</fullName>
    </submittedName>
</protein>
<keyword evidence="2" id="KW-0732">Signal</keyword>
<name>A0A5B7K7W2_PORTR</name>
<gene>
    <name evidence="3" type="ORF">E2C01_098525</name>
</gene>
<sequence length="99" mass="10566">MCFLTVSVVVTTILVTVLGVGQVKQDKQLRGSPSIAFLFVLASLCNQSRPLPSRPSLQVMATGLILCGFVVSVFFASNLTAFMTVAALRPPYTSIGQIM</sequence>
<comment type="caution">
    <text evidence="3">The sequence shown here is derived from an EMBL/GenBank/DDBJ whole genome shotgun (WGS) entry which is preliminary data.</text>
</comment>
<keyword evidence="4" id="KW-1185">Reference proteome</keyword>
<evidence type="ECO:0000256" key="2">
    <source>
        <dbReference type="SAM" id="SignalP"/>
    </source>
</evidence>
<proteinExistence type="predicted"/>
<reference evidence="3 4" key="1">
    <citation type="submission" date="2019-05" db="EMBL/GenBank/DDBJ databases">
        <title>Another draft genome of Portunus trituberculatus and its Hox gene families provides insights of decapod evolution.</title>
        <authorList>
            <person name="Jeong J.-H."/>
            <person name="Song I."/>
            <person name="Kim S."/>
            <person name="Choi T."/>
            <person name="Kim D."/>
            <person name="Ryu S."/>
            <person name="Kim W."/>
        </authorList>
    </citation>
    <scope>NUCLEOTIDE SEQUENCE [LARGE SCALE GENOMIC DNA]</scope>
    <source>
        <tissue evidence="3">Muscle</tissue>
    </source>
</reference>
<feature type="signal peptide" evidence="2">
    <location>
        <begin position="1"/>
        <end position="19"/>
    </location>
</feature>
<evidence type="ECO:0000313" key="3">
    <source>
        <dbReference type="EMBL" id="MPD02916.1"/>
    </source>
</evidence>
<keyword evidence="1" id="KW-0472">Membrane</keyword>
<keyword evidence="1" id="KW-0812">Transmembrane</keyword>
<evidence type="ECO:0000313" key="4">
    <source>
        <dbReference type="Proteomes" id="UP000324222"/>
    </source>
</evidence>
<dbReference type="EMBL" id="VSRR010133750">
    <property type="protein sequence ID" value="MPD02916.1"/>
    <property type="molecule type" value="Genomic_DNA"/>
</dbReference>
<keyword evidence="1" id="KW-1133">Transmembrane helix</keyword>
<feature type="transmembrane region" description="Helical" evidence="1">
    <location>
        <begin position="57"/>
        <end position="76"/>
    </location>
</feature>
<dbReference type="Gene3D" id="1.10.287.70">
    <property type="match status" value="1"/>
</dbReference>
<organism evidence="3 4">
    <name type="scientific">Portunus trituberculatus</name>
    <name type="common">Swimming crab</name>
    <name type="synonym">Neptunus trituberculatus</name>
    <dbReference type="NCBI Taxonomy" id="210409"/>
    <lineage>
        <taxon>Eukaryota</taxon>
        <taxon>Metazoa</taxon>
        <taxon>Ecdysozoa</taxon>
        <taxon>Arthropoda</taxon>
        <taxon>Crustacea</taxon>
        <taxon>Multicrustacea</taxon>
        <taxon>Malacostraca</taxon>
        <taxon>Eumalacostraca</taxon>
        <taxon>Eucarida</taxon>
        <taxon>Decapoda</taxon>
        <taxon>Pleocyemata</taxon>
        <taxon>Brachyura</taxon>
        <taxon>Eubrachyura</taxon>
        <taxon>Portunoidea</taxon>
        <taxon>Portunidae</taxon>
        <taxon>Portuninae</taxon>
        <taxon>Portunus</taxon>
    </lineage>
</organism>
<accession>A0A5B7K7W2</accession>
<evidence type="ECO:0000256" key="1">
    <source>
        <dbReference type="SAM" id="Phobius"/>
    </source>
</evidence>
<dbReference type="Proteomes" id="UP000324222">
    <property type="component" value="Unassembled WGS sequence"/>
</dbReference>
<dbReference type="AlphaFoldDB" id="A0A5B7K7W2"/>